<comment type="caution">
    <text evidence="1">The sequence shown here is derived from an EMBL/GenBank/DDBJ whole genome shotgun (WGS) entry which is preliminary data.</text>
</comment>
<dbReference type="Proteomes" id="UP000814140">
    <property type="component" value="Unassembled WGS sequence"/>
</dbReference>
<evidence type="ECO:0000313" key="1">
    <source>
        <dbReference type="EMBL" id="KAI0059346.1"/>
    </source>
</evidence>
<protein>
    <submittedName>
        <fullName evidence="1">Uncharacterized protein</fullName>
    </submittedName>
</protein>
<reference evidence="1" key="1">
    <citation type="submission" date="2021-03" db="EMBL/GenBank/DDBJ databases">
        <authorList>
            <consortium name="DOE Joint Genome Institute"/>
            <person name="Ahrendt S."/>
            <person name="Looney B.P."/>
            <person name="Miyauchi S."/>
            <person name="Morin E."/>
            <person name="Drula E."/>
            <person name="Courty P.E."/>
            <person name="Chicoki N."/>
            <person name="Fauchery L."/>
            <person name="Kohler A."/>
            <person name="Kuo A."/>
            <person name="Labutti K."/>
            <person name="Pangilinan J."/>
            <person name="Lipzen A."/>
            <person name="Riley R."/>
            <person name="Andreopoulos W."/>
            <person name="He G."/>
            <person name="Johnson J."/>
            <person name="Barry K.W."/>
            <person name="Grigoriev I.V."/>
            <person name="Nagy L."/>
            <person name="Hibbett D."/>
            <person name="Henrissat B."/>
            <person name="Matheny P.B."/>
            <person name="Labbe J."/>
            <person name="Martin F."/>
        </authorList>
    </citation>
    <scope>NUCLEOTIDE SEQUENCE</scope>
    <source>
        <strain evidence="1">HHB10654</strain>
    </source>
</reference>
<gene>
    <name evidence="1" type="ORF">BV25DRAFT_1829139</name>
</gene>
<name>A0ACB8SUF1_9AGAM</name>
<evidence type="ECO:0000313" key="2">
    <source>
        <dbReference type="Proteomes" id="UP000814140"/>
    </source>
</evidence>
<organism evidence="1 2">
    <name type="scientific">Artomyces pyxidatus</name>
    <dbReference type="NCBI Taxonomy" id="48021"/>
    <lineage>
        <taxon>Eukaryota</taxon>
        <taxon>Fungi</taxon>
        <taxon>Dikarya</taxon>
        <taxon>Basidiomycota</taxon>
        <taxon>Agaricomycotina</taxon>
        <taxon>Agaricomycetes</taxon>
        <taxon>Russulales</taxon>
        <taxon>Auriscalpiaceae</taxon>
        <taxon>Artomyces</taxon>
    </lineage>
</organism>
<reference evidence="1" key="2">
    <citation type="journal article" date="2022" name="New Phytol.">
        <title>Evolutionary transition to the ectomycorrhizal habit in the genomes of a hyperdiverse lineage of mushroom-forming fungi.</title>
        <authorList>
            <person name="Looney B."/>
            <person name="Miyauchi S."/>
            <person name="Morin E."/>
            <person name="Drula E."/>
            <person name="Courty P.E."/>
            <person name="Kohler A."/>
            <person name="Kuo A."/>
            <person name="LaButti K."/>
            <person name="Pangilinan J."/>
            <person name="Lipzen A."/>
            <person name="Riley R."/>
            <person name="Andreopoulos W."/>
            <person name="He G."/>
            <person name="Johnson J."/>
            <person name="Nolan M."/>
            <person name="Tritt A."/>
            <person name="Barry K.W."/>
            <person name="Grigoriev I.V."/>
            <person name="Nagy L.G."/>
            <person name="Hibbett D."/>
            <person name="Henrissat B."/>
            <person name="Matheny P.B."/>
            <person name="Labbe J."/>
            <person name="Martin F.M."/>
        </authorList>
    </citation>
    <scope>NUCLEOTIDE SEQUENCE</scope>
    <source>
        <strain evidence="1">HHB10654</strain>
    </source>
</reference>
<keyword evidence="2" id="KW-1185">Reference proteome</keyword>
<accession>A0ACB8SUF1</accession>
<sequence length="595" mass="65600">MQNDMALPQGQFSPLQPSGFPRMNSGDFSVDLATLSNMPSHIPTPPPSANGSTSPMNTTSHPSQDHPRRPSFQPPQNPMLVNTEVHTRPIPAPIAQQQHGGHQHIVQGQYRYQVQQQQQQQQQLLPQQQQQAQYYPNPSHLTRQPQVIQQGGPSRIVPSATTIPQPSNIPHQQQQPYPMLPNQPKLANPNRPPNPTGPAPQARPPIPSSIVDPPVATFNMMRPVKDLLEQTWATAVSVVQHELSALSTSHAQLAAENARLQSEYRKLYGHLERSEGERVRLTGQLQVAIGEGNFSRDMLSQVGDFHAAAVKERKGRLQAERQLAEAMAKHKQFIQNCKCGAASAVLTPPEPIPDEVIDLTNLDDPSPNTAPLDPNQLQQQMFSAPTPASNDTPNEHRRERDPDDALGDEDMQRKRRRVSGLEQGADELVASTAPKLESSPESEAKPSAPEDQHAMTNDSSPNPQPAGVKHEAQETPEHQQQIATEVVPPTLSSAHMENDTKGPGLAPSPAPLQGKIGINHIQLVYEEKESLYMCRMCQQRKDADPSVPVASFPLNASFEALIGHCRDHHPAAFDLLKHMSPNDISEMRQRIKSNR</sequence>
<dbReference type="EMBL" id="MU277227">
    <property type="protein sequence ID" value="KAI0059346.1"/>
    <property type="molecule type" value="Genomic_DNA"/>
</dbReference>
<proteinExistence type="predicted"/>